<evidence type="ECO:0000313" key="2">
    <source>
        <dbReference type="EMBL" id="RUO42265.1"/>
    </source>
</evidence>
<dbReference type="Proteomes" id="UP000287766">
    <property type="component" value="Unassembled WGS sequence"/>
</dbReference>
<dbReference type="PANTHER" id="PTHR46732">
    <property type="entry name" value="ATP-DEPENDENT PROTEASE LA (LON) DOMAIN PROTEIN"/>
    <property type="match status" value="1"/>
</dbReference>
<organism evidence="2 3">
    <name type="scientific">Pseudidiomarina aestuarii</name>
    <dbReference type="NCBI Taxonomy" id="624146"/>
    <lineage>
        <taxon>Bacteria</taxon>
        <taxon>Pseudomonadati</taxon>
        <taxon>Pseudomonadota</taxon>
        <taxon>Gammaproteobacteria</taxon>
        <taxon>Alteromonadales</taxon>
        <taxon>Idiomarinaceae</taxon>
        <taxon>Pseudidiomarina</taxon>
    </lineage>
</organism>
<dbReference type="Pfam" id="PF02190">
    <property type="entry name" value="LON_substr_bdg"/>
    <property type="match status" value="1"/>
</dbReference>
<dbReference type="SMART" id="SM00464">
    <property type="entry name" value="LON"/>
    <property type="match status" value="1"/>
</dbReference>
<keyword evidence="3" id="KW-1185">Reference proteome</keyword>
<reference evidence="3" key="1">
    <citation type="journal article" date="2018" name="Front. Microbiol.">
        <title>Genome-Based Analysis Reveals the Taxonomy and Diversity of the Family Idiomarinaceae.</title>
        <authorList>
            <person name="Liu Y."/>
            <person name="Lai Q."/>
            <person name="Shao Z."/>
        </authorList>
    </citation>
    <scope>NUCLEOTIDE SEQUENCE [LARGE SCALE GENOMIC DNA]</scope>
    <source>
        <strain evidence="3">KYW314</strain>
    </source>
</reference>
<evidence type="ECO:0000313" key="3">
    <source>
        <dbReference type="Proteomes" id="UP000287766"/>
    </source>
</evidence>
<evidence type="ECO:0000259" key="1">
    <source>
        <dbReference type="SMART" id="SM00464"/>
    </source>
</evidence>
<protein>
    <submittedName>
        <fullName evidence="2">Peptidase S16</fullName>
    </submittedName>
</protein>
<dbReference type="Gene3D" id="2.30.130.40">
    <property type="entry name" value="LON domain-like"/>
    <property type="match status" value="1"/>
</dbReference>
<sequence length="194" mass="21713">MQVPLFPLSAHVLPGGRLRLRIFESRYLRMVKEACSTQPSGYIGMCMFNDAGSVEQNTHIHPIGTLARVIDFETLPDGLLGITVEGEQCFKLSEVTTAADGLRIGTVEAQALWPTMPLTHEDALLAEQLAKVYESYPELEGSKCPQQMQQADWICMRWLELLPICASTKQELLQQNDCSEALSFLRQLVQESDQ</sequence>
<name>A0A7Z7EUQ9_9GAMM</name>
<comment type="caution">
    <text evidence="2">The sequence shown here is derived from an EMBL/GenBank/DDBJ whole genome shotgun (WGS) entry which is preliminary data.</text>
</comment>
<gene>
    <name evidence="2" type="ORF">CWE22_01810</name>
</gene>
<dbReference type="InterPro" id="IPR003111">
    <property type="entry name" value="Lon_prtase_N"/>
</dbReference>
<dbReference type="SUPFAM" id="SSF88697">
    <property type="entry name" value="PUA domain-like"/>
    <property type="match status" value="1"/>
</dbReference>
<dbReference type="Gene3D" id="1.10.4060.10">
    <property type="entry name" value="BPP1347 like domain"/>
    <property type="match status" value="1"/>
</dbReference>
<dbReference type="InterPro" id="IPR046336">
    <property type="entry name" value="Lon_prtase_N_sf"/>
</dbReference>
<dbReference type="EMBL" id="PIPR01000001">
    <property type="protein sequence ID" value="RUO42265.1"/>
    <property type="molecule type" value="Genomic_DNA"/>
</dbReference>
<dbReference type="InterPro" id="IPR015947">
    <property type="entry name" value="PUA-like_sf"/>
</dbReference>
<dbReference type="PANTHER" id="PTHR46732:SF8">
    <property type="entry name" value="ATP-DEPENDENT PROTEASE LA (LON) DOMAIN PROTEIN"/>
    <property type="match status" value="1"/>
</dbReference>
<feature type="domain" description="Lon N-terminal" evidence="1">
    <location>
        <begin position="2"/>
        <end position="191"/>
    </location>
</feature>
<proteinExistence type="predicted"/>
<dbReference type="AlphaFoldDB" id="A0A7Z7EUQ9"/>
<accession>A0A7Z7EUQ9</accession>